<dbReference type="Proteomes" id="UP001362899">
    <property type="component" value="Unassembled WGS sequence"/>
</dbReference>
<dbReference type="InterPro" id="IPR019436">
    <property type="entry name" value="Say1-like"/>
</dbReference>
<reference evidence="3 4" key="1">
    <citation type="journal article" date="2023" name="Elife">
        <title>Identification of key yeast species and microbe-microbe interactions impacting larval growth of Drosophila in the wild.</title>
        <authorList>
            <person name="Mure A."/>
            <person name="Sugiura Y."/>
            <person name="Maeda R."/>
            <person name="Honda K."/>
            <person name="Sakurai N."/>
            <person name="Takahashi Y."/>
            <person name="Watada M."/>
            <person name="Katoh T."/>
            <person name="Gotoh A."/>
            <person name="Gotoh Y."/>
            <person name="Taniguchi I."/>
            <person name="Nakamura K."/>
            <person name="Hayashi T."/>
            <person name="Katayama T."/>
            <person name="Uemura T."/>
            <person name="Hattori Y."/>
        </authorList>
    </citation>
    <scope>NUCLEOTIDE SEQUENCE [LARGE SCALE GENOMIC DNA]</scope>
    <source>
        <strain evidence="3 4">SB-73</strain>
    </source>
</reference>
<feature type="region of interest" description="Disordered" evidence="2">
    <location>
        <begin position="354"/>
        <end position="535"/>
    </location>
</feature>
<organism evidence="3 4">
    <name type="scientific">Starmerella bacillaris</name>
    <name type="common">Yeast</name>
    <name type="synonym">Candida zemplinina</name>
    <dbReference type="NCBI Taxonomy" id="1247836"/>
    <lineage>
        <taxon>Eukaryota</taxon>
        <taxon>Fungi</taxon>
        <taxon>Dikarya</taxon>
        <taxon>Ascomycota</taxon>
        <taxon>Saccharomycotina</taxon>
        <taxon>Dipodascomycetes</taxon>
        <taxon>Dipodascales</taxon>
        <taxon>Trichomonascaceae</taxon>
        <taxon>Starmerella</taxon>
    </lineage>
</organism>
<evidence type="ECO:0000313" key="4">
    <source>
        <dbReference type="Proteomes" id="UP001362899"/>
    </source>
</evidence>
<dbReference type="PANTHER" id="PTHR48081">
    <property type="entry name" value="AB HYDROLASE SUPERFAMILY PROTEIN C4A8.06C"/>
    <property type="match status" value="1"/>
</dbReference>
<comment type="caution">
    <text evidence="3">The sequence shown here is derived from an EMBL/GenBank/DDBJ whole genome shotgun (WGS) entry which is preliminary data.</text>
</comment>
<dbReference type="SUPFAM" id="SSF53474">
    <property type="entry name" value="alpha/beta-Hydrolases"/>
    <property type="match status" value="1"/>
</dbReference>
<proteinExistence type="predicted"/>
<keyword evidence="4" id="KW-1185">Reference proteome</keyword>
<feature type="compositionally biased region" description="Low complexity" evidence="2">
    <location>
        <begin position="354"/>
        <end position="373"/>
    </location>
</feature>
<dbReference type="GO" id="GO:0016787">
    <property type="term" value="F:hydrolase activity"/>
    <property type="evidence" value="ECO:0007669"/>
    <property type="project" value="UniProtKB-KW"/>
</dbReference>
<dbReference type="EMBL" id="BTGC01000008">
    <property type="protein sequence ID" value="GMM52982.1"/>
    <property type="molecule type" value="Genomic_DNA"/>
</dbReference>
<keyword evidence="1" id="KW-0378">Hydrolase</keyword>
<dbReference type="Pfam" id="PF10340">
    <property type="entry name" value="Say1_Mug180"/>
    <property type="match status" value="1"/>
</dbReference>
<name>A0AAV5RP06_STABA</name>
<dbReference type="InterPro" id="IPR029058">
    <property type="entry name" value="AB_hydrolase_fold"/>
</dbReference>
<feature type="compositionally biased region" description="Polar residues" evidence="2">
    <location>
        <begin position="401"/>
        <end position="423"/>
    </location>
</feature>
<feature type="compositionally biased region" description="Basic and acidic residues" evidence="2">
    <location>
        <begin position="499"/>
        <end position="509"/>
    </location>
</feature>
<feature type="compositionally biased region" description="Basic and acidic residues" evidence="2">
    <location>
        <begin position="524"/>
        <end position="535"/>
    </location>
</feature>
<dbReference type="PANTHER" id="PTHR48081:SF31">
    <property type="entry name" value="STERYL ACETYL HYDROLASE MUG81-RELATED"/>
    <property type="match status" value="1"/>
</dbReference>
<protein>
    <submittedName>
        <fullName evidence="3">Steryl deacetylase</fullName>
    </submittedName>
</protein>
<evidence type="ECO:0000313" key="3">
    <source>
        <dbReference type="EMBL" id="GMM52982.1"/>
    </source>
</evidence>
<gene>
    <name evidence="3" type="ORF">DASB73_039450</name>
</gene>
<evidence type="ECO:0000256" key="1">
    <source>
        <dbReference type="ARBA" id="ARBA00022801"/>
    </source>
</evidence>
<dbReference type="AlphaFoldDB" id="A0AAV5RP06"/>
<evidence type="ECO:0000256" key="2">
    <source>
        <dbReference type="SAM" id="MobiDB-lite"/>
    </source>
</evidence>
<dbReference type="Gene3D" id="3.40.50.1820">
    <property type="entry name" value="alpha/beta hydrolase"/>
    <property type="match status" value="1"/>
</dbReference>
<dbReference type="InterPro" id="IPR050300">
    <property type="entry name" value="GDXG_lipolytic_enzyme"/>
</dbReference>
<sequence length="535" mass="58713">MPSKSYSDPKSVGDYLGVAMTLSTLPIAVVSDTMTNMFAGNKRRSVVDTVLDSVMGHCYRQSTLRQLRILTPVHSLEDELNSILYTLLMSNMKLPNFNTPFNGPGFAGRWITEVPDRTPDDPVIMYMHGGGYALKTCQPQITYICSLARHLARYRVSIIALDYDIAPFYKYPIQHNEGVACLAELLKTCNRPILLGDSCGGNLALSILQEEDVIPAGSVFGLALVSPWTDPFADGKSMSSTRDILSKKRLDEMCESFVDAEHKDDPRVAPSKAPREVWDRILPKNTCVVWGEAECLADQVKDFVESNGIKEYLVERNGTHDCILRGLSPPPSQFITDHIIEWIAAEVPSATTSLTTSTQSNKSTPSNKSTSSPKKTKSKSSDIEKSQSFLKRSLSKLKIKGNSSSPNVSRILKTNSSHRSLNNEAPGKSPVKESKKLRRSSSILSKFSLHSGSSSSRHSNKNSTSSRSSTHETSSVVSFSANSKSNSDSESHSSSCCDSKSHEAFKIETFHPTPRTKPETSIGLKEEAVTTTKSD</sequence>
<accession>A0AAV5RP06</accession>
<feature type="compositionally biased region" description="Low complexity" evidence="2">
    <location>
        <begin position="440"/>
        <end position="498"/>
    </location>
</feature>